<keyword evidence="1" id="KW-0614">Plasmid</keyword>
<reference evidence="1" key="2">
    <citation type="submission" date="2017-06" db="EMBL/GenBank/DDBJ databases">
        <title>Emergence of a plasmid-borne mcr-1 gene in a Shigella flexneri isolated from China.</title>
        <authorList>
            <person name="Song H."/>
        </authorList>
    </citation>
    <scope>NUCLEOTIDE SEQUENCE</scope>
    <source>
        <strain evidence="1">C960</strain>
        <plasmid evidence="1">pRC960-2</plasmid>
    </source>
</reference>
<reference evidence="1" key="1">
    <citation type="submission" date="2017-03" db="EMBL/GenBank/DDBJ databases">
        <authorList>
            <person name="Liang B."/>
            <person name="Qiu S."/>
            <person name="Huang Y."/>
            <person name="Yi S."/>
        </authorList>
    </citation>
    <scope>NUCLEOTIDE SEQUENCE</scope>
    <source>
        <strain evidence="1">C960</strain>
        <plasmid evidence="1">pRC960-2</plasmid>
    </source>
</reference>
<sequence>MALDLKTPVIPGQKTEQTNADTARFINEATRKKSGATKVTNVRLGDVYEDILEREALRTGQTKTAIMKAALAAYEHGLDENGIYGHSRFCNTDFDDKLACLNLSGV</sequence>
<geneLocation type="plasmid" evidence="1">
    <name>pRC960-2</name>
</geneLocation>
<protein>
    <submittedName>
        <fullName evidence="1">Uncharacterized protein</fullName>
    </submittedName>
</protein>
<dbReference type="AlphaFoldDB" id="A0A1Z1VVR1"/>
<name>A0A1Z1VVR1_SHIFL</name>
<accession>A0A1Z1VVR1</accession>
<evidence type="ECO:0000313" key="1">
    <source>
        <dbReference type="EMBL" id="ARX75788.1"/>
    </source>
</evidence>
<dbReference type="EMBL" id="KY784668">
    <property type="protein sequence ID" value="ARX75788.1"/>
    <property type="molecule type" value="Genomic_DNA"/>
</dbReference>
<proteinExistence type="predicted"/>
<dbReference type="RefSeq" id="WP_216088212.1">
    <property type="nucleotide sequence ID" value="NZ_KY784668.1"/>
</dbReference>
<organism evidence="1">
    <name type="scientific">Shigella flexneri Y</name>
    <dbReference type="NCBI Taxonomy" id="424720"/>
    <lineage>
        <taxon>Bacteria</taxon>
        <taxon>Pseudomonadati</taxon>
        <taxon>Pseudomonadota</taxon>
        <taxon>Gammaproteobacteria</taxon>
        <taxon>Enterobacterales</taxon>
        <taxon>Enterobacteriaceae</taxon>
        <taxon>Shigella</taxon>
    </lineage>
</organism>